<name>A0ABY5DI89_9GAMM</name>
<evidence type="ECO:0000256" key="3">
    <source>
        <dbReference type="HAMAP-Rule" id="MF_00632"/>
    </source>
</evidence>
<proteinExistence type="inferred from homology"/>
<keyword evidence="5" id="KW-1185">Reference proteome</keyword>
<comment type="function">
    <text evidence="3">Nucleotide-binding protein.</text>
</comment>
<evidence type="ECO:0000313" key="4">
    <source>
        <dbReference type="EMBL" id="UTC24345.1"/>
    </source>
</evidence>
<dbReference type="InterPro" id="IPR035570">
    <property type="entry name" value="UPF0234_N"/>
</dbReference>
<protein>
    <recommendedName>
        <fullName evidence="3">Nucleotide-binding protein MMH89_03820</fullName>
    </recommendedName>
</protein>
<dbReference type="Gene3D" id="3.30.70.990">
    <property type="entry name" value="YajQ-like, domain 2"/>
    <property type="match status" value="1"/>
</dbReference>
<keyword evidence="1 3" id="KW-0547">Nucleotide-binding</keyword>
<dbReference type="SUPFAM" id="SSF89963">
    <property type="entry name" value="YajQ-like"/>
    <property type="match status" value="2"/>
</dbReference>
<dbReference type="RefSeq" id="WP_258568129.1">
    <property type="nucleotide sequence ID" value="NZ_CP092900.1"/>
</dbReference>
<dbReference type="HAMAP" id="MF_00632">
    <property type="entry name" value="UPF0234"/>
    <property type="match status" value="1"/>
</dbReference>
<sequence length="160" mass="18148">MPTFDAVSEVSHHELDNAVQQTAQEISRRFDLKDTSASAKYDQSEITLTADDAFQIEQIEKVLQTRLVARKIDIKVLDGQDVETNVSSATKKFKIKEGISTEDGKQINKMIKASKIKAQSSIMDGKVRVTAKKIDDLRTIMDMIKEHNFNTPIQFNNFRD</sequence>
<evidence type="ECO:0000313" key="5">
    <source>
        <dbReference type="Proteomes" id="UP001055955"/>
    </source>
</evidence>
<dbReference type="InterPro" id="IPR035571">
    <property type="entry name" value="UPF0234-like_C"/>
</dbReference>
<dbReference type="Pfam" id="PF04461">
    <property type="entry name" value="YajQ"/>
    <property type="match status" value="1"/>
</dbReference>
<organism evidence="4 5">
    <name type="scientific">Candidatus Comchoanobacter bicostacola</name>
    <dbReference type="NCBI Taxonomy" id="2919598"/>
    <lineage>
        <taxon>Bacteria</taxon>
        <taxon>Pseudomonadati</taxon>
        <taxon>Pseudomonadota</taxon>
        <taxon>Gammaproteobacteria</taxon>
        <taxon>Candidatus Comchoanobacterales</taxon>
        <taxon>Candidatus Comchoanobacteraceae</taxon>
        <taxon>Candidatus Comchoanobacter</taxon>
    </lineage>
</organism>
<accession>A0ABY5DI89</accession>
<dbReference type="NCBIfam" id="NF003819">
    <property type="entry name" value="PRK05412.1"/>
    <property type="match status" value="1"/>
</dbReference>
<dbReference type="Proteomes" id="UP001055955">
    <property type="component" value="Chromosome"/>
</dbReference>
<reference evidence="4 5" key="1">
    <citation type="journal article" date="2022" name="Nat. Microbiol.">
        <title>The microbiome of a bacterivorous marine choanoflagellate contains a resource-demanding obligate bacterial associate.</title>
        <authorList>
            <person name="Needham D.M."/>
            <person name="Poirier C."/>
            <person name="Bachy C."/>
            <person name="George E.E."/>
            <person name="Wilken S."/>
            <person name="Yung C.C.M."/>
            <person name="Limardo A.J."/>
            <person name="Morando M."/>
            <person name="Sudek L."/>
            <person name="Malmstrom R.R."/>
            <person name="Keeling P.J."/>
            <person name="Santoro A.E."/>
            <person name="Worden A.Z."/>
        </authorList>
    </citation>
    <scope>NUCLEOTIDE SEQUENCE [LARGE SCALE GENOMIC DNA]</scope>
    <source>
        <strain evidence="4 5">Comchoano-1</strain>
    </source>
</reference>
<dbReference type="PANTHER" id="PTHR30476:SF0">
    <property type="entry name" value="UPF0234 PROTEIN YAJQ"/>
    <property type="match status" value="1"/>
</dbReference>
<dbReference type="InterPro" id="IPR036183">
    <property type="entry name" value="YajQ-like_sf"/>
</dbReference>
<dbReference type="InterPro" id="IPR007551">
    <property type="entry name" value="YajQ/Smlt4090-like"/>
</dbReference>
<evidence type="ECO:0000256" key="2">
    <source>
        <dbReference type="ARBA" id="ARBA00093450"/>
    </source>
</evidence>
<dbReference type="Gene3D" id="3.30.70.860">
    <property type="match status" value="1"/>
</dbReference>
<dbReference type="EMBL" id="CP092900">
    <property type="protein sequence ID" value="UTC24345.1"/>
    <property type="molecule type" value="Genomic_DNA"/>
</dbReference>
<dbReference type="PANTHER" id="PTHR30476">
    <property type="entry name" value="UPF0234 PROTEIN YAJQ"/>
    <property type="match status" value="1"/>
</dbReference>
<comment type="similarity">
    <text evidence="2 3">Belongs to the YajQ family.</text>
</comment>
<evidence type="ECO:0000256" key="1">
    <source>
        <dbReference type="ARBA" id="ARBA00022741"/>
    </source>
</evidence>
<gene>
    <name evidence="4" type="ORF">MMH89_03820</name>
</gene>